<keyword evidence="10 11" id="KW-0472">Membrane</keyword>
<feature type="transmembrane region" description="Helical" evidence="11">
    <location>
        <begin position="314"/>
        <end position="332"/>
    </location>
</feature>
<comment type="similarity">
    <text evidence="3">Belongs to the major facilitator superfamily. FHS transporter (TC 2.A.1.7) family.</text>
</comment>
<evidence type="ECO:0000256" key="2">
    <source>
        <dbReference type="ARBA" id="ARBA00004429"/>
    </source>
</evidence>
<protein>
    <submittedName>
        <fullName evidence="12">L-fucose:H+ symporter permease</fullName>
    </submittedName>
</protein>
<name>A0A7K0ETV3_9BACT</name>
<keyword evidence="9 11" id="KW-1133">Transmembrane helix</keyword>
<evidence type="ECO:0000313" key="13">
    <source>
        <dbReference type="Proteomes" id="UP000441754"/>
    </source>
</evidence>
<evidence type="ECO:0000256" key="6">
    <source>
        <dbReference type="ARBA" id="ARBA00022519"/>
    </source>
</evidence>
<reference evidence="12 13" key="1">
    <citation type="journal article" date="2018" name="Antonie Van Leeuwenhoek">
        <title>Larkinella terrae sp. nov., isolated from soil on Jeju Island, South Korea.</title>
        <authorList>
            <person name="Ten L.N."/>
            <person name="Jeon J."/>
            <person name="Park S.J."/>
            <person name="Park S."/>
            <person name="Lee S.Y."/>
            <person name="Kim M.K."/>
            <person name="Jung H.Y."/>
        </authorList>
    </citation>
    <scope>NUCLEOTIDE SEQUENCE [LARGE SCALE GENOMIC DNA]</scope>
    <source>
        <strain evidence="12 13">KCTC 52001</strain>
    </source>
</reference>
<dbReference type="GO" id="GO:0015535">
    <property type="term" value="F:fucose:proton symporter activity"/>
    <property type="evidence" value="ECO:0007669"/>
    <property type="project" value="InterPro"/>
</dbReference>
<dbReference type="Gene3D" id="1.20.1250.20">
    <property type="entry name" value="MFS general substrate transporter like domains"/>
    <property type="match status" value="2"/>
</dbReference>
<dbReference type="InterPro" id="IPR011701">
    <property type="entry name" value="MFS"/>
</dbReference>
<comment type="subcellular location">
    <subcellularLocation>
        <location evidence="2">Cell inner membrane</location>
        <topology evidence="2">Multi-pass membrane protein</topology>
    </subcellularLocation>
</comment>
<evidence type="ECO:0000256" key="1">
    <source>
        <dbReference type="ARBA" id="ARBA00003321"/>
    </source>
</evidence>
<evidence type="ECO:0000256" key="9">
    <source>
        <dbReference type="ARBA" id="ARBA00022989"/>
    </source>
</evidence>
<evidence type="ECO:0000256" key="8">
    <source>
        <dbReference type="ARBA" id="ARBA00022692"/>
    </source>
</evidence>
<feature type="transmembrane region" description="Helical" evidence="11">
    <location>
        <begin position="20"/>
        <end position="39"/>
    </location>
</feature>
<organism evidence="12 13">
    <name type="scientific">Larkinella terrae</name>
    <dbReference type="NCBI Taxonomy" id="2025311"/>
    <lineage>
        <taxon>Bacteria</taxon>
        <taxon>Pseudomonadati</taxon>
        <taxon>Bacteroidota</taxon>
        <taxon>Cytophagia</taxon>
        <taxon>Cytophagales</taxon>
        <taxon>Spirosomataceae</taxon>
        <taxon>Larkinella</taxon>
    </lineage>
</organism>
<dbReference type="InterPro" id="IPR005964">
    <property type="entry name" value="Glc/Gal_transptr_bac"/>
</dbReference>
<evidence type="ECO:0000256" key="4">
    <source>
        <dbReference type="ARBA" id="ARBA00022448"/>
    </source>
</evidence>
<feature type="transmembrane region" description="Helical" evidence="11">
    <location>
        <begin position="111"/>
        <end position="133"/>
    </location>
</feature>
<feature type="transmembrane region" description="Helical" evidence="11">
    <location>
        <begin position="85"/>
        <end position="104"/>
    </location>
</feature>
<proteinExistence type="inferred from homology"/>
<keyword evidence="7" id="KW-0762">Sugar transport</keyword>
<evidence type="ECO:0000256" key="5">
    <source>
        <dbReference type="ARBA" id="ARBA00022475"/>
    </source>
</evidence>
<dbReference type="SUPFAM" id="SSF103473">
    <property type="entry name" value="MFS general substrate transporter"/>
    <property type="match status" value="1"/>
</dbReference>
<feature type="transmembrane region" description="Helical" evidence="11">
    <location>
        <begin position="204"/>
        <end position="223"/>
    </location>
</feature>
<keyword evidence="8 11" id="KW-0812">Transmembrane</keyword>
<keyword evidence="4" id="KW-0813">Transport</keyword>
<dbReference type="NCBIfam" id="TIGR01272">
    <property type="entry name" value="gluP"/>
    <property type="match status" value="1"/>
</dbReference>
<evidence type="ECO:0000313" key="12">
    <source>
        <dbReference type="EMBL" id="MRS64986.1"/>
    </source>
</evidence>
<dbReference type="OrthoDB" id="9795150at2"/>
<dbReference type="InterPro" id="IPR005275">
    <property type="entry name" value="Lfuc_symporter_FucP"/>
</dbReference>
<dbReference type="GO" id="GO:0055056">
    <property type="term" value="F:D-glucose transmembrane transporter activity"/>
    <property type="evidence" value="ECO:0007669"/>
    <property type="project" value="InterPro"/>
</dbReference>
<dbReference type="Proteomes" id="UP000441754">
    <property type="component" value="Unassembled WGS sequence"/>
</dbReference>
<feature type="transmembrane region" description="Helical" evidence="11">
    <location>
        <begin position="59"/>
        <end position="79"/>
    </location>
</feature>
<comment type="function">
    <text evidence="1">Intake of glucose and galactose.</text>
</comment>
<dbReference type="CDD" id="cd17394">
    <property type="entry name" value="MFS_FucP_like"/>
    <property type="match status" value="1"/>
</dbReference>
<dbReference type="InterPro" id="IPR036259">
    <property type="entry name" value="MFS_trans_sf"/>
</dbReference>
<dbReference type="NCBIfam" id="TIGR00885">
    <property type="entry name" value="fucP"/>
    <property type="match status" value="1"/>
</dbReference>
<feature type="transmembrane region" description="Helical" evidence="11">
    <location>
        <begin position="338"/>
        <end position="360"/>
    </location>
</feature>
<dbReference type="GO" id="GO:0005354">
    <property type="term" value="F:galactose transmembrane transporter activity"/>
    <property type="evidence" value="ECO:0007669"/>
    <property type="project" value="InterPro"/>
</dbReference>
<evidence type="ECO:0000256" key="11">
    <source>
        <dbReference type="SAM" id="Phobius"/>
    </source>
</evidence>
<keyword evidence="5" id="KW-1003">Cell membrane</keyword>
<accession>A0A7K0ETV3</accession>
<evidence type="ECO:0000256" key="10">
    <source>
        <dbReference type="ARBA" id="ARBA00023136"/>
    </source>
</evidence>
<dbReference type="Pfam" id="PF07690">
    <property type="entry name" value="MFS_1"/>
    <property type="match status" value="1"/>
</dbReference>
<dbReference type="PANTHER" id="PTHR43702:SF3">
    <property type="entry name" value="PROTEIN TSGA"/>
    <property type="match status" value="1"/>
</dbReference>
<dbReference type="RefSeq" id="WP_154178275.1">
    <property type="nucleotide sequence ID" value="NZ_WJXZ01000014.1"/>
</dbReference>
<dbReference type="EMBL" id="WJXZ01000014">
    <property type="protein sequence ID" value="MRS64986.1"/>
    <property type="molecule type" value="Genomic_DNA"/>
</dbReference>
<gene>
    <name evidence="12" type="primary">fucP</name>
    <name evidence="12" type="ORF">GJJ30_27055</name>
</gene>
<evidence type="ECO:0000256" key="3">
    <source>
        <dbReference type="ARBA" id="ARBA00009120"/>
    </source>
</evidence>
<dbReference type="GO" id="GO:1904659">
    <property type="term" value="P:D-glucose transmembrane transport"/>
    <property type="evidence" value="ECO:0007669"/>
    <property type="project" value="InterPro"/>
</dbReference>
<dbReference type="AlphaFoldDB" id="A0A7K0ETV3"/>
<dbReference type="PANTHER" id="PTHR43702">
    <property type="entry name" value="L-FUCOSE-PROTON SYMPORTER"/>
    <property type="match status" value="1"/>
</dbReference>
<sequence>MASVPSSSTAKVSSSTGSYTLAFALVTSLFFLWAFVHNLEPILIPHLKKACQLTDLQSALIDSAVYLGYFIMALPAGYVMKKYGYQRGIIAGLLMYAAGAFLFVPAADTRMYGFFLAALFIIASGCAFLETAANPYVTILGNPATATTRLNFSQSFNGLGAFLAPVVGGKVILSGIEHSEAELTAMSTEQLNSYLQYEANQVKMPYVVIGLVVVAVAALFMFTKLPDISDSEKKTPSTLGSVFRHRHLRLGVIAQFFYVGAQVCVTSFFIRFAKFSSDVPEKTAAEWLGWAMLGFLIGRFIGTYLMRFIPANRLLTIYSLISVGLLLVAMTMKSDIAVWAIFAVPFFESIMFATIFSLGINRLEEDTELGSSLLVMAIAGGALFPVAMGYISDQSNIKVAYIVPLLCFLVVAYYGWKGYQPETNEWNGRMSD</sequence>
<comment type="caution">
    <text evidence="12">The sequence shown here is derived from an EMBL/GenBank/DDBJ whole genome shotgun (WGS) entry which is preliminary data.</text>
</comment>
<evidence type="ECO:0000256" key="7">
    <source>
        <dbReference type="ARBA" id="ARBA00022597"/>
    </source>
</evidence>
<feature type="transmembrane region" description="Helical" evidence="11">
    <location>
        <begin position="284"/>
        <end position="302"/>
    </location>
</feature>
<keyword evidence="6" id="KW-0997">Cell inner membrane</keyword>
<feature type="transmembrane region" description="Helical" evidence="11">
    <location>
        <begin position="372"/>
        <end position="391"/>
    </location>
</feature>
<feature type="transmembrane region" description="Helical" evidence="11">
    <location>
        <begin position="250"/>
        <end position="272"/>
    </location>
</feature>
<dbReference type="InterPro" id="IPR050375">
    <property type="entry name" value="MFS_TsgA-like"/>
</dbReference>
<keyword evidence="13" id="KW-1185">Reference proteome</keyword>
<feature type="transmembrane region" description="Helical" evidence="11">
    <location>
        <begin position="397"/>
        <end position="416"/>
    </location>
</feature>
<dbReference type="GO" id="GO:0005886">
    <property type="term" value="C:plasma membrane"/>
    <property type="evidence" value="ECO:0007669"/>
    <property type="project" value="UniProtKB-SubCell"/>
</dbReference>